<sequence length="77" mass="7963">MRIVSGALLVLLLAACETPPTPSLVTQCADPRPQVCTMEYDPVCAELAAGGKQQYASGCNACADDAVSGYLKGECPE</sequence>
<evidence type="ECO:0000313" key="2">
    <source>
        <dbReference type="EMBL" id="KAA1189014.1"/>
    </source>
</evidence>
<keyword evidence="3" id="KW-1185">Reference proteome</keyword>
<reference evidence="2 3" key="1">
    <citation type="submission" date="2019-09" db="EMBL/GenBank/DDBJ databases">
        <authorList>
            <person name="Chen X.-Y."/>
        </authorList>
    </citation>
    <scope>NUCLEOTIDE SEQUENCE [LARGE SCALE GENOMIC DNA]</scope>
    <source>
        <strain evidence="2 3">NY5</strain>
    </source>
</reference>
<comment type="caution">
    <text evidence="2">The sequence shown here is derived from an EMBL/GenBank/DDBJ whole genome shotgun (WGS) entry which is preliminary data.</text>
</comment>
<protein>
    <recommendedName>
        <fullName evidence="1">Kazal-like domain-containing protein</fullName>
    </recommendedName>
</protein>
<dbReference type="EMBL" id="VTUX01000009">
    <property type="protein sequence ID" value="KAA1189014.1"/>
    <property type="molecule type" value="Genomic_DNA"/>
</dbReference>
<evidence type="ECO:0000259" key="1">
    <source>
        <dbReference type="PROSITE" id="PS51465"/>
    </source>
</evidence>
<gene>
    <name evidence="2" type="ORF">F0M18_17590</name>
</gene>
<dbReference type="InterPro" id="IPR002350">
    <property type="entry name" value="Kazal_dom"/>
</dbReference>
<proteinExistence type="predicted"/>
<organism evidence="2 3">
    <name type="scientific">Pseudohalioglobus sediminis</name>
    <dbReference type="NCBI Taxonomy" id="2606449"/>
    <lineage>
        <taxon>Bacteria</taxon>
        <taxon>Pseudomonadati</taxon>
        <taxon>Pseudomonadota</taxon>
        <taxon>Gammaproteobacteria</taxon>
        <taxon>Cellvibrionales</taxon>
        <taxon>Halieaceae</taxon>
        <taxon>Pseudohalioglobus</taxon>
    </lineage>
</organism>
<dbReference type="RefSeq" id="WP_149612776.1">
    <property type="nucleotide sequence ID" value="NZ_VTUX01000009.1"/>
</dbReference>
<name>A0A5B0WPK4_9GAMM</name>
<dbReference type="AlphaFoldDB" id="A0A5B0WPK4"/>
<feature type="domain" description="Kazal-like" evidence="1">
    <location>
        <begin position="22"/>
        <end position="77"/>
    </location>
</feature>
<dbReference type="Proteomes" id="UP000323708">
    <property type="component" value="Unassembled WGS sequence"/>
</dbReference>
<dbReference type="Gene3D" id="3.30.60.30">
    <property type="match status" value="1"/>
</dbReference>
<dbReference type="PROSITE" id="PS51465">
    <property type="entry name" value="KAZAL_2"/>
    <property type="match status" value="1"/>
</dbReference>
<dbReference type="PROSITE" id="PS51257">
    <property type="entry name" value="PROKAR_LIPOPROTEIN"/>
    <property type="match status" value="1"/>
</dbReference>
<evidence type="ECO:0000313" key="3">
    <source>
        <dbReference type="Proteomes" id="UP000323708"/>
    </source>
</evidence>
<accession>A0A5B0WPK4</accession>